<gene>
    <name evidence="7" type="ORF">L2A60_12045</name>
</gene>
<comment type="subcellular location">
    <subcellularLocation>
        <location evidence="1">Membrane</location>
        <topology evidence="1">Multi-pass membrane protein</topology>
    </subcellularLocation>
</comment>
<dbReference type="RefSeq" id="WP_235704630.1">
    <property type="nucleotide sequence ID" value="NZ_JAKGBZ010000022.1"/>
</dbReference>
<feature type="domain" description="RDD" evidence="6">
    <location>
        <begin position="23"/>
        <end position="149"/>
    </location>
</feature>
<dbReference type="InterPro" id="IPR010432">
    <property type="entry name" value="RDD"/>
</dbReference>
<organism evidence="7 8">
    <name type="scientific">Acidiphilium iwatense</name>
    <dbReference type="NCBI Taxonomy" id="768198"/>
    <lineage>
        <taxon>Bacteria</taxon>
        <taxon>Pseudomonadati</taxon>
        <taxon>Pseudomonadota</taxon>
        <taxon>Alphaproteobacteria</taxon>
        <taxon>Acetobacterales</taxon>
        <taxon>Acidocellaceae</taxon>
        <taxon>Acidiphilium</taxon>
    </lineage>
</organism>
<keyword evidence="4 5" id="KW-0472">Membrane</keyword>
<evidence type="ECO:0000313" key="8">
    <source>
        <dbReference type="Proteomes" id="UP001521209"/>
    </source>
</evidence>
<evidence type="ECO:0000256" key="5">
    <source>
        <dbReference type="SAM" id="Phobius"/>
    </source>
</evidence>
<proteinExistence type="predicted"/>
<feature type="transmembrane region" description="Helical" evidence="5">
    <location>
        <begin position="114"/>
        <end position="136"/>
    </location>
</feature>
<evidence type="ECO:0000256" key="1">
    <source>
        <dbReference type="ARBA" id="ARBA00004141"/>
    </source>
</evidence>
<keyword evidence="2 5" id="KW-0812">Transmembrane</keyword>
<sequence>MSQRLSLDTGFVLDAWLTRDVWPRRILAFLVDVIAIAILAAAIGWVIVVLGFLTLGLGFLLLHLTPLIPPVYYVLWLQTRGAATPGQRLLGLTVRQDDTLILADPVRPSLAQSIAWTVLLGLSFALSMLPFLVMFATRRRRAAHDLLSGLTVVHATALNRAPAMP</sequence>
<keyword evidence="3 5" id="KW-1133">Transmembrane helix</keyword>
<feature type="transmembrane region" description="Helical" evidence="5">
    <location>
        <begin position="29"/>
        <end position="62"/>
    </location>
</feature>
<name>A0ABS9DXD8_9PROT</name>
<evidence type="ECO:0000256" key="3">
    <source>
        <dbReference type="ARBA" id="ARBA00022989"/>
    </source>
</evidence>
<keyword evidence="8" id="KW-1185">Reference proteome</keyword>
<reference evidence="7 8" key="1">
    <citation type="submission" date="2022-01" db="EMBL/GenBank/DDBJ databases">
        <authorList>
            <person name="Won M."/>
            <person name="Kim S.-J."/>
            <person name="Kwon S.-W."/>
        </authorList>
    </citation>
    <scope>NUCLEOTIDE SEQUENCE [LARGE SCALE GENOMIC DNA]</scope>
    <source>
        <strain evidence="7 8">KCTC 23505</strain>
    </source>
</reference>
<evidence type="ECO:0000256" key="4">
    <source>
        <dbReference type="ARBA" id="ARBA00023136"/>
    </source>
</evidence>
<protein>
    <submittedName>
        <fullName evidence="7">RDD family protein</fullName>
    </submittedName>
</protein>
<evidence type="ECO:0000313" key="7">
    <source>
        <dbReference type="EMBL" id="MCF3947408.1"/>
    </source>
</evidence>
<dbReference type="Pfam" id="PF06271">
    <property type="entry name" value="RDD"/>
    <property type="match status" value="1"/>
</dbReference>
<dbReference type="Proteomes" id="UP001521209">
    <property type="component" value="Unassembled WGS sequence"/>
</dbReference>
<comment type="caution">
    <text evidence="7">The sequence shown here is derived from an EMBL/GenBank/DDBJ whole genome shotgun (WGS) entry which is preliminary data.</text>
</comment>
<dbReference type="EMBL" id="JAKGBZ010000022">
    <property type="protein sequence ID" value="MCF3947408.1"/>
    <property type="molecule type" value="Genomic_DNA"/>
</dbReference>
<evidence type="ECO:0000256" key="2">
    <source>
        <dbReference type="ARBA" id="ARBA00022692"/>
    </source>
</evidence>
<evidence type="ECO:0000259" key="6">
    <source>
        <dbReference type="Pfam" id="PF06271"/>
    </source>
</evidence>
<accession>A0ABS9DXD8</accession>